<evidence type="ECO:0000313" key="2">
    <source>
        <dbReference type="EMBL" id="OMI01784.1"/>
    </source>
</evidence>
<accession>A0A1R1RSJ7</accession>
<keyword evidence="3" id="KW-1185">Reference proteome</keyword>
<proteinExistence type="inferred from homology"/>
<comment type="caution">
    <text evidence="2">The sequence shown here is derived from an EMBL/GenBank/DDBJ whole genome shotgun (WGS) entry which is preliminary data.</text>
</comment>
<reference evidence="2 3" key="1">
    <citation type="submission" date="2017-01" db="EMBL/GenBank/DDBJ databases">
        <title>Bacillus phylogenomics.</title>
        <authorList>
            <person name="Dunlap C."/>
        </authorList>
    </citation>
    <scope>NUCLEOTIDE SEQUENCE [LARGE SCALE GENOMIC DNA]</scope>
    <source>
        <strain evidence="2 3">NRRL B-41282</strain>
    </source>
</reference>
<comment type="similarity">
    <text evidence="1">Belongs to the GerPA/GerPF family.</text>
</comment>
<sequence length="73" mass="7590">MPAIVGPVFIREVVDDSAAFFGDVFAISPKCTDATGGGAGAFLTGDFGLVQNGKNKTNFTDADVFDGNQLFNL</sequence>
<dbReference type="GeneID" id="92791308"/>
<dbReference type="AlphaFoldDB" id="A0A1R1RSJ7"/>
<evidence type="ECO:0000313" key="3">
    <source>
        <dbReference type="Proteomes" id="UP000187367"/>
    </source>
</evidence>
<dbReference type="OrthoDB" id="2382149at2"/>
<dbReference type="Proteomes" id="UP000187367">
    <property type="component" value="Unassembled WGS sequence"/>
</dbReference>
<dbReference type="Pfam" id="PF10676">
    <property type="entry name" value="gerPA"/>
    <property type="match status" value="1"/>
</dbReference>
<dbReference type="PANTHER" id="PTHR37808:SF1">
    <property type="entry name" value="SPORE GERMINATION PROTEIN-LIKE PROTEIN YDZR"/>
    <property type="match status" value="1"/>
</dbReference>
<accession>A0A1R1QEF2</accession>
<dbReference type="RefSeq" id="WP_076762036.1">
    <property type="nucleotide sequence ID" value="NZ_CP133085.1"/>
</dbReference>
<dbReference type="EMBL" id="MTJL01000034">
    <property type="protein sequence ID" value="OMI01784.1"/>
    <property type="molecule type" value="Genomic_DNA"/>
</dbReference>
<protein>
    <submittedName>
        <fullName evidence="2">Spore germination protein</fullName>
    </submittedName>
</protein>
<dbReference type="InterPro" id="IPR019618">
    <property type="entry name" value="Spore_germination_GerPA"/>
</dbReference>
<name>A0A1R1RSJ7_9BACI</name>
<dbReference type="PANTHER" id="PTHR37808">
    <property type="entry name" value="SPORE GERMINATION PROTEIN-LIKE PROTEIN YDZR-RELATED"/>
    <property type="match status" value="1"/>
</dbReference>
<organism evidence="2 3">
    <name type="scientific">Bacillus swezeyi</name>
    <dbReference type="NCBI Taxonomy" id="1925020"/>
    <lineage>
        <taxon>Bacteria</taxon>
        <taxon>Bacillati</taxon>
        <taxon>Bacillota</taxon>
        <taxon>Bacilli</taxon>
        <taxon>Bacillales</taxon>
        <taxon>Bacillaceae</taxon>
        <taxon>Bacillus</taxon>
    </lineage>
</organism>
<evidence type="ECO:0000256" key="1">
    <source>
        <dbReference type="ARBA" id="ARBA00008103"/>
    </source>
</evidence>
<gene>
    <name evidence="2" type="ORF">BW143_16775</name>
</gene>